<keyword evidence="1" id="KW-0472">Membrane</keyword>
<accession>A0ABR8PJW7</accession>
<organism evidence="2 3">
    <name type="scientific">Sporosarcina gallistercoris</name>
    <dbReference type="NCBI Taxonomy" id="2762245"/>
    <lineage>
        <taxon>Bacteria</taxon>
        <taxon>Bacillati</taxon>
        <taxon>Bacillota</taxon>
        <taxon>Bacilli</taxon>
        <taxon>Bacillales</taxon>
        <taxon>Caryophanaceae</taxon>
        <taxon>Sporosarcina</taxon>
    </lineage>
</organism>
<protein>
    <submittedName>
        <fullName evidence="2">Short-chain fatty acid transporter</fullName>
    </submittedName>
</protein>
<comment type="caution">
    <text evidence="2">The sequence shown here is derived from an EMBL/GenBank/DDBJ whole genome shotgun (WGS) entry which is preliminary data.</text>
</comment>
<dbReference type="EMBL" id="JACSQY010000005">
    <property type="protein sequence ID" value="MBD7908460.1"/>
    <property type="molecule type" value="Genomic_DNA"/>
</dbReference>
<reference evidence="2 3" key="1">
    <citation type="submission" date="2020-08" db="EMBL/GenBank/DDBJ databases">
        <title>A Genomic Blueprint of the Chicken Gut Microbiome.</title>
        <authorList>
            <person name="Gilroy R."/>
            <person name="Ravi A."/>
            <person name="Getino M."/>
            <person name="Pursley I."/>
            <person name="Horton D.L."/>
            <person name="Alikhan N.-F."/>
            <person name="Baker D."/>
            <person name="Gharbi K."/>
            <person name="Hall N."/>
            <person name="Watson M."/>
            <person name="Adriaenssens E.M."/>
            <person name="Foster-Nyarko E."/>
            <person name="Jarju S."/>
            <person name="Secka A."/>
            <person name="Antonio M."/>
            <person name="Oren A."/>
            <person name="Chaudhuri R."/>
            <person name="La Ragione R.M."/>
            <person name="Hildebrand F."/>
            <person name="Pallen M.J."/>
        </authorList>
    </citation>
    <scope>NUCLEOTIDE SEQUENCE [LARGE SCALE GENOMIC DNA]</scope>
    <source>
        <strain evidence="2 3">Sa3CUA8</strain>
    </source>
</reference>
<dbReference type="RefSeq" id="WP_191689650.1">
    <property type="nucleotide sequence ID" value="NZ_JACSQY010000005.1"/>
</dbReference>
<feature type="transmembrane region" description="Helical" evidence="1">
    <location>
        <begin position="181"/>
        <end position="200"/>
    </location>
</feature>
<gene>
    <name evidence="2" type="ORF">H9659_08970</name>
</gene>
<feature type="transmembrane region" description="Helical" evidence="1">
    <location>
        <begin position="20"/>
        <end position="41"/>
    </location>
</feature>
<keyword evidence="3" id="KW-1185">Reference proteome</keyword>
<keyword evidence="1" id="KW-0812">Transmembrane</keyword>
<dbReference type="PANTHER" id="PTHR41983">
    <property type="entry name" value="SHORT-CHAIN FATTY ACID TRANSPORTER-RELATED"/>
    <property type="match status" value="1"/>
</dbReference>
<dbReference type="Proteomes" id="UP000659496">
    <property type="component" value="Unassembled WGS sequence"/>
</dbReference>
<dbReference type="InterPro" id="IPR006160">
    <property type="entry name" value="SCFA_transpt_AtoE"/>
</dbReference>
<feature type="transmembrane region" description="Helical" evidence="1">
    <location>
        <begin position="415"/>
        <end position="436"/>
    </location>
</feature>
<feature type="transmembrane region" description="Helical" evidence="1">
    <location>
        <begin position="135"/>
        <end position="161"/>
    </location>
</feature>
<name>A0ABR8PJW7_9BACL</name>
<evidence type="ECO:0000313" key="2">
    <source>
        <dbReference type="EMBL" id="MBD7908460.1"/>
    </source>
</evidence>
<feature type="transmembrane region" description="Helical" evidence="1">
    <location>
        <begin position="53"/>
        <end position="74"/>
    </location>
</feature>
<feature type="transmembrane region" description="Helical" evidence="1">
    <location>
        <begin position="273"/>
        <end position="297"/>
    </location>
</feature>
<feature type="transmembrane region" description="Helical" evidence="1">
    <location>
        <begin position="241"/>
        <end position="261"/>
    </location>
</feature>
<evidence type="ECO:0000313" key="3">
    <source>
        <dbReference type="Proteomes" id="UP000659496"/>
    </source>
</evidence>
<proteinExistence type="predicted"/>
<feature type="transmembrane region" description="Helical" evidence="1">
    <location>
        <begin position="333"/>
        <end position="354"/>
    </location>
</feature>
<keyword evidence="1" id="KW-1133">Transmembrane helix</keyword>
<sequence>MRTLTKWSNTIMERYLPDPYIFVAILTLVVFALGLGLTDSGPLDMVVYWGDGFWGLLSFTMQMVIVLVAGHVLASSPLFKKGLSNLAGLAKTPGSAIILVTVVSLLACWINWGFGLVIGALFAKEIAKKVKTVDYRLLIASAYSGFIVWHGGLGGSIPLSIATADHPFAEIMGVVPTSETIFSLYNLFIVGVIFISLPILNRFMMPKPEDTVAVDPALLEDELIIEDISEKTPAARLENSWILSMLIGLLGVVYLIRHFAVNGFDLNLNIVNLIFFILGIIFHGTPKLFLAAVTNAVKTAGGIIIQFPFYAGIMGMMVTSGLAGVISEGFVNISTAATFPLFTFYAAGIVNFFVPSGGGQWAVQAPIMLDAAQTLGVDYSKTAMAIAWGDAWTNMIQPFWALPALAIAGLRAKDIMGYCVFVLVLSGIIISAGLYFF</sequence>
<evidence type="ECO:0000256" key="1">
    <source>
        <dbReference type="SAM" id="Phobius"/>
    </source>
</evidence>
<dbReference type="PANTHER" id="PTHR41983:SF2">
    <property type="entry name" value="SHORT-CHAIN FATTY ACID TRANSPORTER-RELATED"/>
    <property type="match status" value="1"/>
</dbReference>
<feature type="transmembrane region" description="Helical" evidence="1">
    <location>
        <begin position="309"/>
        <end position="327"/>
    </location>
</feature>
<feature type="transmembrane region" description="Helical" evidence="1">
    <location>
        <begin position="94"/>
        <end position="123"/>
    </location>
</feature>
<dbReference type="Pfam" id="PF02667">
    <property type="entry name" value="SCFA_trans"/>
    <property type="match status" value="1"/>
</dbReference>